<organism evidence="3 4">
    <name type="scientific">Mycoplasmopsis bovigenitalium 51080</name>
    <dbReference type="NCBI Taxonomy" id="1188235"/>
    <lineage>
        <taxon>Bacteria</taxon>
        <taxon>Bacillati</taxon>
        <taxon>Mycoplasmatota</taxon>
        <taxon>Mycoplasmoidales</taxon>
        <taxon>Metamycoplasmataceae</taxon>
        <taxon>Mycoplasmopsis</taxon>
    </lineage>
</organism>
<dbReference type="PIRSF" id="PIRSF004553">
    <property type="entry name" value="CHP00095"/>
    <property type="match status" value="1"/>
</dbReference>
<dbReference type="PATRIC" id="fig|1188235.3.peg.318"/>
<dbReference type="Gene3D" id="3.40.50.150">
    <property type="entry name" value="Vaccinia Virus protein VP39"/>
    <property type="match status" value="1"/>
</dbReference>
<dbReference type="CDD" id="cd02440">
    <property type="entry name" value="AdoMet_MTases"/>
    <property type="match status" value="1"/>
</dbReference>
<dbReference type="NCBIfam" id="TIGR00095">
    <property type="entry name" value="16S rRNA (guanine(966)-N(2))-methyltransferase RsmD"/>
    <property type="match status" value="1"/>
</dbReference>
<name>N9VE99_9BACT</name>
<sequence length="180" mass="20683">MLRIISGKYRRLLINRPPREITRPTKDNIRESIINSLRFELENKNVLDLFAGSGALGIEMLSNGASHCVFIEKNHNVFNILKQNIESLKIENSNAYKSDAVAYLSNLSDTKFDFILIDPPYKQYDLVMQVLNLIVEKNLLNNSGKIVVETDDINQINLPNKFKDIQIRKFGKVNIIYLSK</sequence>
<dbReference type="InterPro" id="IPR004398">
    <property type="entry name" value="RNA_MeTrfase_RsmD"/>
</dbReference>
<evidence type="ECO:0000256" key="2">
    <source>
        <dbReference type="ARBA" id="ARBA00022679"/>
    </source>
</evidence>
<dbReference type="InterPro" id="IPR029063">
    <property type="entry name" value="SAM-dependent_MTases_sf"/>
</dbReference>
<comment type="caution">
    <text evidence="3">The sequence shown here is derived from an EMBL/GenBank/DDBJ whole genome shotgun (WGS) entry which is preliminary data.</text>
</comment>
<dbReference type="PANTHER" id="PTHR43542">
    <property type="entry name" value="METHYLTRANSFERASE"/>
    <property type="match status" value="1"/>
</dbReference>
<dbReference type="RefSeq" id="WP_004420219.1">
    <property type="nucleotide sequence ID" value="NZ_AORH01000022.1"/>
</dbReference>
<reference evidence="3 4" key="1">
    <citation type="journal article" date="2013" name="Genome Announc.">
        <title>Draft Genome Sequences of Mycoplasma alkalescens, Mycoplasma arginini, and Mycoplasma bovigenitalium, Three Species with Equivocal Pathogenic Status for Cattle.</title>
        <authorList>
            <person name="Manso-Silvan L."/>
            <person name="Tardy F."/>
            <person name="Baranowski E."/>
            <person name="Barre A."/>
            <person name="Blanchard A."/>
            <person name="Breton M."/>
            <person name="Couture C."/>
            <person name="Citti C."/>
            <person name="Dordet-Frisoni E."/>
            <person name="Dupuy V."/>
            <person name="Gaurivaud P."/>
            <person name="Jacob D."/>
            <person name="Lemaitre C."/>
            <person name="Nikolski M."/>
            <person name="Nouvel L.X."/>
            <person name="Poumarat F."/>
            <person name="Thebault P."/>
            <person name="Theil S."/>
            <person name="Thiaucourt F."/>
            <person name="Sirand-Pugnet P."/>
        </authorList>
    </citation>
    <scope>NUCLEOTIDE SEQUENCE [LARGE SCALE GENOMIC DNA]</scope>
    <source>
        <strain evidence="3 4">51080</strain>
    </source>
</reference>
<evidence type="ECO:0000313" key="3">
    <source>
        <dbReference type="EMBL" id="ENY69711.1"/>
    </source>
</evidence>
<dbReference type="GO" id="GO:0008168">
    <property type="term" value="F:methyltransferase activity"/>
    <property type="evidence" value="ECO:0007669"/>
    <property type="project" value="UniProtKB-KW"/>
</dbReference>
<dbReference type="eggNOG" id="COG0742">
    <property type="taxonomic scope" value="Bacteria"/>
</dbReference>
<accession>N9VE99</accession>
<dbReference type="GO" id="GO:0031167">
    <property type="term" value="P:rRNA methylation"/>
    <property type="evidence" value="ECO:0007669"/>
    <property type="project" value="InterPro"/>
</dbReference>
<dbReference type="Pfam" id="PF03602">
    <property type="entry name" value="Cons_hypoth95"/>
    <property type="match status" value="1"/>
</dbReference>
<dbReference type="PROSITE" id="PS00092">
    <property type="entry name" value="N6_MTASE"/>
    <property type="match status" value="1"/>
</dbReference>
<dbReference type="AlphaFoldDB" id="N9VE99"/>
<evidence type="ECO:0000256" key="1">
    <source>
        <dbReference type="ARBA" id="ARBA00022603"/>
    </source>
</evidence>
<dbReference type="PANTHER" id="PTHR43542:SF1">
    <property type="entry name" value="METHYLTRANSFERASE"/>
    <property type="match status" value="1"/>
</dbReference>
<dbReference type="GO" id="GO:0003676">
    <property type="term" value="F:nucleic acid binding"/>
    <property type="evidence" value="ECO:0007669"/>
    <property type="project" value="InterPro"/>
</dbReference>
<proteinExistence type="predicted"/>
<dbReference type="Proteomes" id="UP000013220">
    <property type="component" value="Unassembled WGS sequence"/>
</dbReference>
<protein>
    <recommendedName>
        <fullName evidence="5">DNA methylase</fullName>
    </recommendedName>
</protein>
<dbReference type="OrthoDB" id="9803017at2"/>
<evidence type="ECO:0000313" key="4">
    <source>
        <dbReference type="Proteomes" id="UP000013220"/>
    </source>
</evidence>
<keyword evidence="4" id="KW-1185">Reference proteome</keyword>
<evidence type="ECO:0008006" key="5">
    <source>
        <dbReference type="Google" id="ProtNLM"/>
    </source>
</evidence>
<keyword evidence="2" id="KW-0808">Transferase</keyword>
<gene>
    <name evidence="3" type="ORF">MBVG_3010</name>
</gene>
<keyword evidence="1" id="KW-0489">Methyltransferase</keyword>
<dbReference type="InterPro" id="IPR002052">
    <property type="entry name" value="DNA_methylase_N6_adenine_CS"/>
</dbReference>
<dbReference type="SUPFAM" id="SSF53335">
    <property type="entry name" value="S-adenosyl-L-methionine-dependent methyltransferases"/>
    <property type="match status" value="1"/>
</dbReference>
<dbReference type="STRING" id="1188235.MBVG_3010"/>
<dbReference type="EMBL" id="AORH01000022">
    <property type="protein sequence ID" value="ENY69711.1"/>
    <property type="molecule type" value="Genomic_DNA"/>
</dbReference>